<accession>A0A229P0X3</accession>
<dbReference type="EMBL" id="NMUQ01000001">
    <property type="protein sequence ID" value="OXM15549.1"/>
    <property type="molecule type" value="Genomic_DNA"/>
</dbReference>
<name>A0A229P0X3_9BACL</name>
<protein>
    <submittedName>
        <fullName evidence="1">Uncharacterized protein</fullName>
    </submittedName>
</protein>
<reference evidence="1 2" key="1">
    <citation type="submission" date="2017-07" db="EMBL/GenBank/DDBJ databases">
        <title>Paenibacillus herberti R33 genome sequencing and assembly.</title>
        <authorList>
            <person name="Su W."/>
        </authorList>
    </citation>
    <scope>NUCLEOTIDE SEQUENCE [LARGE SCALE GENOMIC DNA]</scope>
    <source>
        <strain evidence="1 2">R33</strain>
    </source>
</reference>
<evidence type="ECO:0000313" key="2">
    <source>
        <dbReference type="Proteomes" id="UP000215145"/>
    </source>
</evidence>
<sequence length="99" mass="10568">MSYEMNVSSSIDTVKSKSSAAAEALYSPHPNLNELSGEQVIGMVPGALAGQYVLYIDGHRFDETTDPETVDLSRVPGLVYILTVSEDGGLPEFSANKST</sequence>
<dbReference type="OrthoDB" id="2619338at2"/>
<keyword evidence="2" id="KW-1185">Reference proteome</keyword>
<organism evidence="1 2">
    <name type="scientific">Paenibacillus herberti</name>
    <dbReference type="NCBI Taxonomy" id="1619309"/>
    <lineage>
        <taxon>Bacteria</taxon>
        <taxon>Bacillati</taxon>
        <taxon>Bacillota</taxon>
        <taxon>Bacilli</taxon>
        <taxon>Bacillales</taxon>
        <taxon>Paenibacillaceae</taxon>
        <taxon>Paenibacillus</taxon>
    </lineage>
</organism>
<dbReference type="AlphaFoldDB" id="A0A229P0X3"/>
<gene>
    <name evidence="1" type="ORF">CGZ75_02080</name>
</gene>
<dbReference type="RefSeq" id="WP_089522645.1">
    <property type="nucleotide sequence ID" value="NZ_NMUQ01000001.1"/>
</dbReference>
<proteinExistence type="predicted"/>
<comment type="caution">
    <text evidence="1">The sequence shown here is derived from an EMBL/GenBank/DDBJ whole genome shotgun (WGS) entry which is preliminary data.</text>
</comment>
<dbReference type="Proteomes" id="UP000215145">
    <property type="component" value="Unassembled WGS sequence"/>
</dbReference>
<evidence type="ECO:0000313" key="1">
    <source>
        <dbReference type="EMBL" id="OXM15549.1"/>
    </source>
</evidence>